<gene>
    <name evidence="1" type="ORF">F6450_11400</name>
</gene>
<accession>A0AAD3ZV17</accession>
<dbReference type="Proteomes" id="UP000480943">
    <property type="component" value="Unassembled WGS sequence"/>
</dbReference>
<name>A0AAD3ZV17_PHODD</name>
<dbReference type="AlphaFoldDB" id="A0AAD3ZV17"/>
<evidence type="ECO:0000313" key="2">
    <source>
        <dbReference type="Proteomes" id="UP000480943"/>
    </source>
</evidence>
<sequence>MLAQTMVKNNLMDVDLVSSGFLSNKFEKRVFAEETHLHMPRPTILRPHFSPYAIQIREFQKSQNSSLVYQDEYNAKNGLDQSIVKRMYSRFWVVEYSSRGEDGYAPTLTIRDFISISKQHHNESSTTPWHHSAATTLYQMFHGVNKSLPLPTLLTPLTNQLINESESKVSNGHCAQKICIYVNLYERHEVVHFNCRNLIRYYNYPKKDAKALYDNLKLTNIKLFMPMHDTNLTGEPPHRVLPITYVNDQHSLKSVCWDVPEEFKSIDTSSCTKADLIKLIEEMMSSPLPITKISIWRAMCKEWFNQKAERDVNWDQLGEENQKRHIVNYIRHSHCGYSQIYTFQDRDAAREMHDVAFDALLRHIGRTIPYLRTECIRQLNYRFDEVCDNGNDLISYVESTNTWIK</sequence>
<dbReference type="EMBL" id="VZUQ01000064">
    <property type="protein sequence ID" value="KAB1180352.1"/>
    <property type="molecule type" value="Genomic_DNA"/>
</dbReference>
<evidence type="ECO:0000313" key="1">
    <source>
        <dbReference type="EMBL" id="KAB1180352.1"/>
    </source>
</evidence>
<dbReference type="RefSeq" id="WP_106339252.1">
    <property type="nucleotide sequence ID" value="NZ_PVXI01000052.1"/>
</dbReference>
<protein>
    <submittedName>
        <fullName evidence="1">Uncharacterized protein</fullName>
    </submittedName>
</protein>
<organism evidence="1 2">
    <name type="scientific">Photobacterium damselae subsp. damselae</name>
    <name type="common">Listonella damsela</name>
    <dbReference type="NCBI Taxonomy" id="85581"/>
    <lineage>
        <taxon>Bacteria</taxon>
        <taxon>Pseudomonadati</taxon>
        <taxon>Pseudomonadota</taxon>
        <taxon>Gammaproteobacteria</taxon>
        <taxon>Vibrionales</taxon>
        <taxon>Vibrionaceae</taxon>
        <taxon>Photobacterium</taxon>
    </lineage>
</organism>
<reference evidence="1 2" key="1">
    <citation type="submission" date="2019-09" db="EMBL/GenBank/DDBJ databases">
        <title>Photobacterium damselae subsp. damselae CDC-2227-81, a human clinical isolate.</title>
        <authorList>
            <person name="Osorio C.R."/>
        </authorList>
    </citation>
    <scope>NUCLEOTIDE SEQUENCE [LARGE SCALE GENOMIC DNA]</scope>
    <source>
        <strain evidence="1 2">CDC-2227-81</strain>
    </source>
</reference>
<proteinExistence type="predicted"/>
<comment type="caution">
    <text evidence="1">The sequence shown here is derived from an EMBL/GenBank/DDBJ whole genome shotgun (WGS) entry which is preliminary data.</text>
</comment>